<dbReference type="Pfam" id="PF06676">
    <property type="entry name" value="DUF1178"/>
    <property type="match status" value="1"/>
</dbReference>
<protein>
    <recommendedName>
        <fullName evidence="3">DUF1178 domain-containing protein</fullName>
    </recommendedName>
</protein>
<dbReference type="RefSeq" id="WP_117352530.1">
    <property type="nucleotide sequence ID" value="NZ_CP020083.1"/>
</dbReference>
<gene>
    <name evidence="1" type="ORF">B5J99_12350</name>
</gene>
<keyword evidence="2" id="KW-1185">Reference proteome</keyword>
<reference evidence="1 2" key="1">
    <citation type="submission" date="2017-03" db="EMBL/GenBank/DDBJ databases">
        <title>Complete genome sequence of Blastomonas fulva degrading microcsystin LR.</title>
        <authorList>
            <person name="Lee H.-g."/>
            <person name="Jin L."/>
            <person name="oh H.-M."/>
        </authorList>
    </citation>
    <scope>NUCLEOTIDE SEQUENCE [LARGE SCALE GENOMIC DNA]</scope>
    <source>
        <strain evidence="1 2">T2</strain>
    </source>
</reference>
<dbReference type="Proteomes" id="UP000258016">
    <property type="component" value="Chromosome"/>
</dbReference>
<dbReference type="InterPro" id="IPR009562">
    <property type="entry name" value="DUF1178"/>
</dbReference>
<sequence length="169" mass="17702">MIVFDLKCTNDHVFEVWFASSQAYEDQRTRGLVACAFCGSTDVAKAVMAPRLNAKGNQQLVSAPARVDTADGVPSSPAPVAVSNAAPPVDAAKMRAVLQALAQAQARALSQSTWVGGDFADRARAMHYGEEDHAPIHGQAAPEEAAALIEEGVAVAPLPFPVVPPEAQN</sequence>
<evidence type="ECO:0000313" key="1">
    <source>
        <dbReference type="EMBL" id="ASR52152.1"/>
    </source>
</evidence>
<dbReference type="EMBL" id="CP020083">
    <property type="protein sequence ID" value="ASR52152.1"/>
    <property type="molecule type" value="Genomic_DNA"/>
</dbReference>
<organism evidence="1 2">
    <name type="scientific">Blastomonas fulva</name>
    <dbReference type="NCBI Taxonomy" id="1550728"/>
    <lineage>
        <taxon>Bacteria</taxon>
        <taxon>Pseudomonadati</taxon>
        <taxon>Pseudomonadota</taxon>
        <taxon>Alphaproteobacteria</taxon>
        <taxon>Sphingomonadales</taxon>
        <taxon>Sphingomonadaceae</taxon>
        <taxon>Blastomonas</taxon>
    </lineage>
</organism>
<accession>A0ABN5B4Y8</accession>
<evidence type="ECO:0000313" key="2">
    <source>
        <dbReference type="Proteomes" id="UP000258016"/>
    </source>
</evidence>
<name>A0ABN5B4Y8_9SPHN</name>
<dbReference type="GeneID" id="303486365"/>
<evidence type="ECO:0008006" key="3">
    <source>
        <dbReference type="Google" id="ProtNLM"/>
    </source>
</evidence>
<proteinExistence type="predicted"/>
<dbReference type="PIRSF" id="PIRSF032131">
    <property type="entry name" value="UCP032131"/>
    <property type="match status" value="1"/>
</dbReference>